<dbReference type="SMART" id="SM00065">
    <property type="entry name" value="GAF"/>
    <property type="match status" value="1"/>
</dbReference>
<dbReference type="RefSeq" id="WP_249915389.1">
    <property type="nucleotide sequence ID" value="NZ_JAMGBB010000001.1"/>
</dbReference>
<dbReference type="SUPFAM" id="SSF55781">
    <property type="entry name" value="GAF domain-like"/>
    <property type="match status" value="1"/>
</dbReference>
<evidence type="ECO:0000313" key="2">
    <source>
        <dbReference type="EMBL" id="MCL6740981.1"/>
    </source>
</evidence>
<proteinExistence type="predicted"/>
<dbReference type="Gene3D" id="3.30.450.40">
    <property type="match status" value="1"/>
</dbReference>
<dbReference type="EMBL" id="JAMGBB010000001">
    <property type="protein sequence ID" value="MCL6740981.1"/>
    <property type="molecule type" value="Genomic_DNA"/>
</dbReference>
<sequence length="256" mass="27977">MIFAAALHDSLKDRSFRASAEFARGETLETVLDRYLRTVESMADTVLLTSILLLDPDGKRLRHVAAPSLPQSYCEALDGTEIGPAVGSCGTAAYLGRAIYVTDIEVDPLWSDYRHLALPHGLRACWSTPIRNCEDVVIGTFAIYHLTARSPIREEVDAIGMISGHVARAIEWARLVGESAKAGEQDNSPETAFGTDNLLHSIEADFESIASIMHHAIEGHAGGSRAEYLKRLNRVKQMAEQGAKTLRARKGDLHQG</sequence>
<accession>A0ABT0S992</accession>
<keyword evidence="3" id="KW-1185">Reference proteome</keyword>
<dbReference type="Pfam" id="PF13185">
    <property type="entry name" value="GAF_2"/>
    <property type="match status" value="1"/>
</dbReference>
<gene>
    <name evidence="2" type="ORF">LZ518_07535</name>
</gene>
<organism evidence="2 3">
    <name type="scientific">Sphingomonas brevis</name>
    <dbReference type="NCBI Taxonomy" id="2908206"/>
    <lineage>
        <taxon>Bacteria</taxon>
        <taxon>Pseudomonadati</taxon>
        <taxon>Pseudomonadota</taxon>
        <taxon>Alphaproteobacteria</taxon>
        <taxon>Sphingomonadales</taxon>
        <taxon>Sphingomonadaceae</taxon>
        <taxon>Sphingomonas</taxon>
    </lineage>
</organism>
<dbReference type="InterPro" id="IPR003018">
    <property type="entry name" value="GAF"/>
</dbReference>
<dbReference type="InterPro" id="IPR029016">
    <property type="entry name" value="GAF-like_dom_sf"/>
</dbReference>
<protein>
    <submittedName>
        <fullName evidence="2">GAF domain-containing protein</fullName>
    </submittedName>
</protein>
<comment type="caution">
    <text evidence="2">The sequence shown here is derived from an EMBL/GenBank/DDBJ whole genome shotgun (WGS) entry which is preliminary data.</text>
</comment>
<reference evidence="2" key="1">
    <citation type="submission" date="2022-05" db="EMBL/GenBank/DDBJ databases">
        <authorList>
            <person name="Jo J.-H."/>
            <person name="Im W.-T."/>
        </authorList>
    </citation>
    <scope>NUCLEOTIDE SEQUENCE</scope>
    <source>
        <strain evidence="2">RB56-2</strain>
    </source>
</reference>
<evidence type="ECO:0000259" key="1">
    <source>
        <dbReference type="SMART" id="SM00065"/>
    </source>
</evidence>
<name>A0ABT0S992_9SPHN</name>
<dbReference type="Proteomes" id="UP001165383">
    <property type="component" value="Unassembled WGS sequence"/>
</dbReference>
<evidence type="ECO:0000313" key="3">
    <source>
        <dbReference type="Proteomes" id="UP001165383"/>
    </source>
</evidence>
<feature type="domain" description="GAF" evidence="1">
    <location>
        <begin position="27"/>
        <end position="180"/>
    </location>
</feature>